<gene>
    <name evidence="8" type="ORF">KCU76_g498</name>
</gene>
<dbReference type="InterPro" id="IPR012919">
    <property type="entry name" value="SUN_dom"/>
</dbReference>
<feature type="region of interest" description="Disordered" evidence="5">
    <location>
        <begin position="30"/>
        <end position="63"/>
    </location>
</feature>
<keyword evidence="2" id="KW-0812">Transmembrane</keyword>
<feature type="compositionally biased region" description="Basic and acidic residues" evidence="5">
    <location>
        <begin position="182"/>
        <end position="192"/>
    </location>
</feature>
<feature type="compositionally biased region" description="Low complexity" evidence="5">
    <location>
        <begin position="85"/>
        <end position="116"/>
    </location>
</feature>
<proteinExistence type="predicted"/>
<dbReference type="GO" id="GO:0016020">
    <property type="term" value="C:membrane"/>
    <property type="evidence" value="ECO:0007669"/>
    <property type="project" value="InterPro"/>
</dbReference>
<evidence type="ECO:0000256" key="5">
    <source>
        <dbReference type="SAM" id="MobiDB-lite"/>
    </source>
</evidence>
<dbReference type="GO" id="GO:0005737">
    <property type="term" value="C:cytoplasm"/>
    <property type="evidence" value="ECO:0007669"/>
    <property type="project" value="TreeGrafter"/>
</dbReference>
<evidence type="ECO:0000256" key="3">
    <source>
        <dbReference type="ARBA" id="ARBA00022989"/>
    </source>
</evidence>
<feature type="region of interest" description="Disordered" evidence="5">
    <location>
        <begin position="796"/>
        <end position="816"/>
    </location>
</feature>
<feature type="compositionally biased region" description="Low complexity" evidence="5">
    <location>
        <begin position="39"/>
        <end position="54"/>
    </location>
</feature>
<dbReference type="Pfam" id="PF07738">
    <property type="entry name" value="Sad1_UNC"/>
    <property type="match status" value="1"/>
</dbReference>
<dbReference type="PANTHER" id="PTHR12953">
    <property type="entry name" value="MEMBRANE PROTEIN CH1 RELATED"/>
    <property type="match status" value="1"/>
</dbReference>
<dbReference type="AlphaFoldDB" id="A0A9P8EXQ7"/>
<feature type="compositionally biased region" description="Low complexity" evidence="5">
    <location>
        <begin position="576"/>
        <end position="602"/>
    </location>
</feature>
<protein>
    <recommendedName>
        <fullName evidence="7">SUN domain-containing protein</fullName>
    </recommendedName>
</protein>
<feature type="compositionally biased region" description="Polar residues" evidence="5">
    <location>
        <begin position="215"/>
        <end position="229"/>
    </location>
</feature>
<feature type="compositionally biased region" description="Polar residues" evidence="5">
    <location>
        <begin position="538"/>
        <end position="575"/>
    </location>
</feature>
<feature type="chain" id="PRO_5040148149" description="SUN domain-containing protein" evidence="6">
    <location>
        <begin position="30"/>
        <end position="951"/>
    </location>
</feature>
<feature type="region of interest" description="Disordered" evidence="5">
    <location>
        <begin position="416"/>
        <end position="499"/>
    </location>
</feature>
<dbReference type="FunFam" id="2.60.120.260:FF:000082">
    <property type="entry name" value="Sad1/UNC domain protein"/>
    <property type="match status" value="1"/>
</dbReference>
<feature type="compositionally biased region" description="Polar residues" evidence="5">
    <location>
        <begin position="799"/>
        <end position="812"/>
    </location>
</feature>
<dbReference type="OrthoDB" id="266334at2759"/>
<feature type="region of interest" description="Disordered" evidence="5">
    <location>
        <begin position="828"/>
        <end position="951"/>
    </location>
</feature>
<comment type="subcellular location">
    <subcellularLocation>
        <location evidence="1">Endomembrane system</location>
    </subcellularLocation>
</comment>
<keyword evidence="4" id="KW-0472">Membrane</keyword>
<sequence length="951" mass="103999">MQRAFRNGRALAALLFSLCYLCLVASAQSETNGNKTSGPTVSSNSNAVTTVSPSAQDARNSDIRQTTCRTGTINYITHSLPQQCLSRSTPTSNSTSLTPALTPTPSHTHSTSLSSSVIQEEPHSTSSETQTSSATQPEAEFETDSPLDNANFLSFEEWKKQNLARVGQSPDHVGQKSNSGQDKPRNPRPIDHALDILGEDSEIELDFGGFGRPESPSSSTANSQPTVASEPTLRSKDAGKTCKERSNYASFDCAATVLKSNPESKSAHAVLIENKDSYMLNICSSSNKFLIVELCNDILIDTIVLANYEFFSSIFRNFRVSVSDRYPVKADRWRELGVFEARNTRSVQAFLVEQPLIWARYLRIEFLTHYGNEYYCPVSLLRVHGTTMMEEFRHQEELARGEVSDDLEESVMPDALPSAAQEPRQEPLQSSREADKSVVMESARSIETSTEAPAVLTPSGSSTESVNASAASTSTHPEVQPSTTNSDHISTSTHVHTPSNVNITLAHNITTTETNNTMQTTADINTLLSVRNMTSTSLRVASNPTNSSMGVTESSEPIVTSQPQSPNASAVTTHTSSQHISVESSSRSVPVNSSINASADSNAHIKSTNSSNKQSTVASDSQQKPSTSTVSSAHASPTTQESFFKSIHKRLQMLESNATLSLQYIEEQSRILRDAFIKVEKRQIKKTEAFLESLNSTVFAELQDFKQQYDQLWQSTVIELDNHRDQYQREIHAVSVRLSIVADELLFQKRMAIAQMTVLMVCLGLVLFVRTGGGASLDMPIIQQMVNKSHLVRGAYDSPLNSPSPDQTSPPFTNGEVRRRRGFWRRSFHSPASQRPISRGNGNVSEASIEEHSQNENPDLRFQPPTPTLETTHGTDGEDGILVSPSTSSLREEGSFVNDEPESEEEEDLEHSSTSLPQETQSSPSTPSGSRDLKLQSWPAGGDGSGIASDD</sequence>
<dbReference type="GO" id="GO:0012505">
    <property type="term" value="C:endomembrane system"/>
    <property type="evidence" value="ECO:0007669"/>
    <property type="project" value="UniProtKB-SubCell"/>
</dbReference>
<dbReference type="Proteomes" id="UP000779574">
    <property type="component" value="Unassembled WGS sequence"/>
</dbReference>
<evidence type="ECO:0000256" key="1">
    <source>
        <dbReference type="ARBA" id="ARBA00004308"/>
    </source>
</evidence>
<evidence type="ECO:0000256" key="4">
    <source>
        <dbReference type="ARBA" id="ARBA00023136"/>
    </source>
</evidence>
<evidence type="ECO:0000256" key="6">
    <source>
        <dbReference type="SAM" id="SignalP"/>
    </source>
</evidence>
<feature type="region of interest" description="Disordered" evidence="5">
    <location>
        <begin position="84"/>
        <end position="145"/>
    </location>
</feature>
<dbReference type="PROSITE" id="PS51469">
    <property type="entry name" value="SUN"/>
    <property type="match status" value="1"/>
</dbReference>
<feature type="signal peptide" evidence="6">
    <location>
        <begin position="1"/>
        <end position="29"/>
    </location>
</feature>
<feature type="compositionally biased region" description="Low complexity" evidence="5">
    <location>
        <begin position="124"/>
        <end position="138"/>
    </location>
</feature>
<feature type="domain" description="SUN" evidence="7">
    <location>
        <begin position="220"/>
        <end position="388"/>
    </location>
</feature>
<dbReference type="Gene3D" id="2.60.120.260">
    <property type="entry name" value="Galactose-binding domain-like"/>
    <property type="match status" value="1"/>
</dbReference>
<dbReference type="InterPro" id="IPR045120">
    <property type="entry name" value="Suco/Slp1-like"/>
</dbReference>
<accession>A0A9P8EXQ7</accession>
<evidence type="ECO:0000256" key="2">
    <source>
        <dbReference type="ARBA" id="ARBA00022692"/>
    </source>
</evidence>
<evidence type="ECO:0000313" key="9">
    <source>
        <dbReference type="Proteomes" id="UP000779574"/>
    </source>
</evidence>
<feature type="compositionally biased region" description="Polar residues" evidence="5">
    <location>
        <begin position="458"/>
        <end position="499"/>
    </location>
</feature>
<keyword evidence="3" id="KW-1133">Transmembrane helix</keyword>
<dbReference type="PANTHER" id="PTHR12953:SF0">
    <property type="entry name" value="SUN DOMAIN-CONTAINING OSSIFICATION FACTOR"/>
    <property type="match status" value="1"/>
</dbReference>
<organism evidence="8 9">
    <name type="scientific">Aureobasidium melanogenum</name>
    <name type="common">Aureobasidium pullulans var. melanogenum</name>
    <dbReference type="NCBI Taxonomy" id="46634"/>
    <lineage>
        <taxon>Eukaryota</taxon>
        <taxon>Fungi</taxon>
        <taxon>Dikarya</taxon>
        <taxon>Ascomycota</taxon>
        <taxon>Pezizomycotina</taxon>
        <taxon>Dothideomycetes</taxon>
        <taxon>Dothideomycetidae</taxon>
        <taxon>Dothideales</taxon>
        <taxon>Saccotheciaceae</taxon>
        <taxon>Aureobasidium</taxon>
    </lineage>
</organism>
<feature type="region of interest" description="Disordered" evidence="5">
    <location>
        <begin position="538"/>
        <end position="641"/>
    </location>
</feature>
<keyword evidence="6" id="KW-0732">Signal</keyword>
<dbReference type="EMBL" id="JAHFXF010000009">
    <property type="protein sequence ID" value="KAG9700784.1"/>
    <property type="molecule type" value="Genomic_DNA"/>
</dbReference>
<feature type="compositionally biased region" description="Acidic residues" evidence="5">
    <location>
        <begin position="899"/>
        <end position="909"/>
    </location>
</feature>
<feature type="compositionally biased region" description="Polar residues" evidence="5">
    <location>
        <begin position="604"/>
        <end position="641"/>
    </location>
</feature>
<comment type="caution">
    <text evidence="8">The sequence shown here is derived from an EMBL/GenBank/DDBJ whole genome shotgun (WGS) entry which is preliminary data.</text>
</comment>
<evidence type="ECO:0000259" key="7">
    <source>
        <dbReference type="PROSITE" id="PS51469"/>
    </source>
</evidence>
<reference evidence="8" key="1">
    <citation type="journal article" date="2021" name="J Fungi (Basel)">
        <title>Virulence traits and population genomics of the black yeast Aureobasidium melanogenum.</title>
        <authorList>
            <person name="Cernosa A."/>
            <person name="Sun X."/>
            <person name="Gostincar C."/>
            <person name="Fang C."/>
            <person name="Gunde-Cimerman N."/>
            <person name="Song Z."/>
        </authorList>
    </citation>
    <scope>NUCLEOTIDE SEQUENCE</scope>
    <source>
        <strain evidence="8">EXF-9911</strain>
    </source>
</reference>
<feature type="region of interest" description="Disordered" evidence="5">
    <location>
        <begin position="164"/>
        <end position="192"/>
    </location>
</feature>
<feature type="non-terminal residue" evidence="8">
    <location>
        <position position="951"/>
    </location>
</feature>
<evidence type="ECO:0000313" key="8">
    <source>
        <dbReference type="EMBL" id="KAG9700784.1"/>
    </source>
</evidence>
<dbReference type="GO" id="GO:0034975">
    <property type="term" value="P:protein folding in endoplasmic reticulum"/>
    <property type="evidence" value="ECO:0007669"/>
    <property type="project" value="TreeGrafter"/>
</dbReference>
<feature type="compositionally biased region" description="Low complexity" evidence="5">
    <location>
        <begin position="912"/>
        <end position="930"/>
    </location>
</feature>
<name>A0A9P8EXQ7_AURME</name>
<feature type="compositionally biased region" description="Polar residues" evidence="5">
    <location>
        <begin position="830"/>
        <end position="846"/>
    </location>
</feature>
<reference evidence="8" key="2">
    <citation type="submission" date="2021-08" db="EMBL/GenBank/DDBJ databases">
        <authorList>
            <person name="Gostincar C."/>
            <person name="Sun X."/>
            <person name="Song Z."/>
            <person name="Gunde-Cimerman N."/>
        </authorList>
    </citation>
    <scope>NUCLEOTIDE SEQUENCE</scope>
    <source>
        <strain evidence="8">EXF-9911</strain>
    </source>
</reference>
<feature type="region of interest" description="Disordered" evidence="5">
    <location>
        <begin position="205"/>
        <end position="240"/>
    </location>
</feature>